<dbReference type="InterPro" id="IPR027417">
    <property type="entry name" value="P-loop_NTPase"/>
</dbReference>
<sequence length="415" mass="46455">MKLEKVRFAWEHLDYVPPGADAREKALAYLGGLIKQRSGALKKQEWHPVTDARTRLGFANGSDIRLGTTLRGGTLQLLHVSELAHVSVHAPWRAREIRTGAINTVPAEGVIILESTHEGGRYGVNYELTVQAMENAAKEELSPLDFRFFFFSWADHPDYALAGSGGWSDTLAAYFEKLETEQGVKLTHAQKLWYARMERTMGSAMRQEYPTTPEEAFSTGDDGSIYGHQIALLREQGCVGAEFEVFPNEPLYTAWDLGLSDHTAIWLVQQVGGKVYWLDHYAANQLPLEHYAAKMHEWESHLAKEGINRVRVVPRTPDVWRGINALRVLLSRSWFHRRTLVQRVNLRGEKEPSGLTCLEMYRSAPAGTGGALRETPLHDAASHSADAARMFAEALSHGLVAPLVPLRIPAKRARM</sequence>
<evidence type="ECO:0000313" key="1">
    <source>
        <dbReference type="EMBL" id="CAJ0600678.1"/>
    </source>
</evidence>
<protein>
    <recommendedName>
        <fullName evidence="3">Terminase</fullName>
    </recommendedName>
</protein>
<keyword evidence="2" id="KW-1185">Reference proteome</keyword>
<reference evidence="1" key="1">
    <citation type="submission" date="2023-07" db="EMBL/GenBank/DDBJ databases">
        <authorList>
            <consortium name="CYATHOMIX"/>
        </authorList>
    </citation>
    <scope>NUCLEOTIDE SEQUENCE</scope>
    <source>
        <strain evidence="1">N/A</strain>
    </source>
</reference>
<evidence type="ECO:0008006" key="3">
    <source>
        <dbReference type="Google" id="ProtNLM"/>
    </source>
</evidence>
<proteinExistence type="predicted"/>
<gene>
    <name evidence="1" type="ORF">CYNAS_LOCUS12661</name>
</gene>
<organism evidence="1 2">
    <name type="scientific">Cylicocyclus nassatus</name>
    <name type="common">Nematode worm</name>
    <dbReference type="NCBI Taxonomy" id="53992"/>
    <lineage>
        <taxon>Eukaryota</taxon>
        <taxon>Metazoa</taxon>
        <taxon>Ecdysozoa</taxon>
        <taxon>Nematoda</taxon>
        <taxon>Chromadorea</taxon>
        <taxon>Rhabditida</taxon>
        <taxon>Rhabditina</taxon>
        <taxon>Rhabditomorpha</taxon>
        <taxon>Strongyloidea</taxon>
        <taxon>Strongylidae</taxon>
        <taxon>Cylicocyclus</taxon>
    </lineage>
</organism>
<accession>A0AA36M7H3</accession>
<comment type="caution">
    <text evidence="1">The sequence shown here is derived from an EMBL/GenBank/DDBJ whole genome shotgun (WGS) entry which is preliminary data.</text>
</comment>
<name>A0AA36M7H3_CYLNA</name>
<dbReference type="Gene3D" id="3.40.50.300">
    <property type="entry name" value="P-loop containing nucleotide triphosphate hydrolases"/>
    <property type="match status" value="1"/>
</dbReference>
<evidence type="ECO:0000313" key="2">
    <source>
        <dbReference type="Proteomes" id="UP001176961"/>
    </source>
</evidence>
<dbReference type="AlphaFoldDB" id="A0AA36M7H3"/>
<dbReference type="EMBL" id="CATQJL010000234">
    <property type="protein sequence ID" value="CAJ0600678.1"/>
    <property type="molecule type" value="Genomic_DNA"/>
</dbReference>
<dbReference type="Proteomes" id="UP001176961">
    <property type="component" value="Unassembled WGS sequence"/>
</dbReference>